<dbReference type="GO" id="GO:0000978">
    <property type="term" value="F:RNA polymerase II cis-regulatory region sequence-specific DNA binding"/>
    <property type="evidence" value="ECO:0007669"/>
    <property type="project" value="TreeGrafter"/>
</dbReference>
<dbReference type="Proteomes" id="UP000235672">
    <property type="component" value="Unassembled WGS sequence"/>
</dbReference>
<keyword evidence="2" id="KW-0862">Zinc</keyword>
<organism evidence="9 10">
    <name type="scientific">Hyaloscypha hepaticicola</name>
    <dbReference type="NCBI Taxonomy" id="2082293"/>
    <lineage>
        <taxon>Eukaryota</taxon>
        <taxon>Fungi</taxon>
        <taxon>Dikarya</taxon>
        <taxon>Ascomycota</taxon>
        <taxon>Pezizomycotina</taxon>
        <taxon>Leotiomycetes</taxon>
        <taxon>Helotiales</taxon>
        <taxon>Hyaloscyphaceae</taxon>
        <taxon>Hyaloscypha</taxon>
    </lineage>
</organism>
<dbReference type="SUPFAM" id="SSF57701">
    <property type="entry name" value="Zn2/Cys6 DNA-binding domain"/>
    <property type="match status" value="1"/>
</dbReference>
<evidence type="ECO:0000256" key="1">
    <source>
        <dbReference type="ARBA" id="ARBA00022723"/>
    </source>
</evidence>
<dbReference type="GO" id="GO:0001228">
    <property type="term" value="F:DNA-binding transcription activator activity, RNA polymerase II-specific"/>
    <property type="evidence" value="ECO:0007669"/>
    <property type="project" value="TreeGrafter"/>
</dbReference>
<feature type="compositionally biased region" description="Basic and acidic residues" evidence="7">
    <location>
        <begin position="851"/>
        <end position="868"/>
    </location>
</feature>
<proteinExistence type="predicted"/>
<dbReference type="Pfam" id="PF00172">
    <property type="entry name" value="Zn_clus"/>
    <property type="match status" value="1"/>
</dbReference>
<dbReference type="CDD" id="cd00067">
    <property type="entry name" value="GAL4"/>
    <property type="match status" value="1"/>
</dbReference>
<dbReference type="Pfam" id="PF04082">
    <property type="entry name" value="Fungal_trans"/>
    <property type="match status" value="1"/>
</dbReference>
<feature type="compositionally biased region" description="Polar residues" evidence="7">
    <location>
        <begin position="16"/>
        <end position="37"/>
    </location>
</feature>
<feature type="domain" description="Zn(2)-C6 fungal-type" evidence="8">
    <location>
        <begin position="90"/>
        <end position="122"/>
    </location>
</feature>
<accession>A0A2J6PV11</accession>
<dbReference type="InterPro" id="IPR001138">
    <property type="entry name" value="Zn2Cys6_DnaBD"/>
</dbReference>
<dbReference type="SMART" id="SM00906">
    <property type="entry name" value="Fungal_trans"/>
    <property type="match status" value="1"/>
</dbReference>
<reference evidence="9 10" key="1">
    <citation type="submission" date="2016-05" db="EMBL/GenBank/DDBJ databases">
        <title>A degradative enzymes factory behind the ericoid mycorrhizal symbiosis.</title>
        <authorList>
            <consortium name="DOE Joint Genome Institute"/>
            <person name="Martino E."/>
            <person name="Morin E."/>
            <person name="Grelet G."/>
            <person name="Kuo A."/>
            <person name="Kohler A."/>
            <person name="Daghino S."/>
            <person name="Barry K."/>
            <person name="Choi C."/>
            <person name="Cichocki N."/>
            <person name="Clum A."/>
            <person name="Copeland A."/>
            <person name="Hainaut M."/>
            <person name="Haridas S."/>
            <person name="Labutti K."/>
            <person name="Lindquist E."/>
            <person name="Lipzen A."/>
            <person name="Khouja H.-R."/>
            <person name="Murat C."/>
            <person name="Ohm R."/>
            <person name="Olson A."/>
            <person name="Spatafora J."/>
            <person name="Veneault-Fourrey C."/>
            <person name="Henrissat B."/>
            <person name="Grigoriev I."/>
            <person name="Martin F."/>
            <person name="Perotto S."/>
        </authorList>
    </citation>
    <scope>NUCLEOTIDE SEQUENCE [LARGE SCALE GENOMIC DNA]</scope>
    <source>
        <strain evidence="9 10">UAMH 7357</strain>
    </source>
</reference>
<gene>
    <name evidence="9" type="ORF">NA56DRAFT_265469</name>
</gene>
<keyword evidence="5" id="KW-0804">Transcription</keyword>
<dbReference type="GO" id="GO:0008270">
    <property type="term" value="F:zinc ion binding"/>
    <property type="evidence" value="ECO:0007669"/>
    <property type="project" value="InterPro"/>
</dbReference>
<protein>
    <recommendedName>
        <fullName evidence="8">Zn(2)-C6 fungal-type domain-containing protein</fullName>
    </recommendedName>
</protein>
<dbReference type="PANTHER" id="PTHR31944">
    <property type="entry name" value="HEME-RESPONSIVE ZINC FINGER TRANSCRIPTION FACTOR HAP1"/>
    <property type="match status" value="1"/>
</dbReference>
<feature type="region of interest" description="Disordered" evidence="7">
    <location>
        <begin position="849"/>
        <end position="871"/>
    </location>
</feature>
<evidence type="ECO:0000313" key="9">
    <source>
        <dbReference type="EMBL" id="PMD17746.1"/>
    </source>
</evidence>
<dbReference type="EMBL" id="KZ613498">
    <property type="protein sequence ID" value="PMD17746.1"/>
    <property type="molecule type" value="Genomic_DNA"/>
</dbReference>
<keyword evidence="1" id="KW-0479">Metal-binding</keyword>
<dbReference type="InterPro" id="IPR051430">
    <property type="entry name" value="Fungal_TF_Env_Response"/>
</dbReference>
<keyword evidence="4" id="KW-0238">DNA-binding</keyword>
<feature type="compositionally biased region" description="Polar residues" evidence="7">
    <location>
        <begin position="70"/>
        <end position="80"/>
    </location>
</feature>
<evidence type="ECO:0000256" key="7">
    <source>
        <dbReference type="SAM" id="MobiDB-lite"/>
    </source>
</evidence>
<evidence type="ECO:0000256" key="6">
    <source>
        <dbReference type="ARBA" id="ARBA00023242"/>
    </source>
</evidence>
<evidence type="ECO:0000256" key="5">
    <source>
        <dbReference type="ARBA" id="ARBA00023163"/>
    </source>
</evidence>
<dbReference type="GO" id="GO:0006351">
    <property type="term" value="P:DNA-templated transcription"/>
    <property type="evidence" value="ECO:0007669"/>
    <property type="project" value="InterPro"/>
</dbReference>
<evidence type="ECO:0000256" key="4">
    <source>
        <dbReference type="ARBA" id="ARBA00023125"/>
    </source>
</evidence>
<name>A0A2J6PV11_9HELO</name>
<keyword evidence="6" id="KW-0539">Nucleus</keyword>
<dbReference type="InterPro" id="IPR036864">
    <property type="entry name" value="Zn2-C6_fun-type_DNA-bd_sf"/>
</dbReference>
<keyword evidence="10" id="KW-1185">Reference proteome</keyword>
<dbReference type="Gene3D" id="4.10.240.10">
    <property type="entry name" value="Zn(2)-C6 fungal-type DNA-binding domain"/>
    <property type="match status" value="1"/>
</dbReference>
<feature type="region of interest" description="Disordered" evidence="7">
    <location>
        <begin position="1"/>
        <end position="95"/>
    </location>
</feature>
<evidence type="ECO:0000313" key="10">
    <source>
        <dbReference type="Proteomes" id="UP000235672"/>
    </source>
</evidence>
<evidence type="ECO:0000256" key="2">
    <source>
        <dbReference type="ARBA" id="ARBA00022833"/>
    </source>
</evidence>
<dbReference type="AlphaFoldDB" id="A0A2J6PV11"/>
<dbReference type="PROSITE" id="PS50048">
    <property type="entry name" value="ZN2_CY6_FUNGAL_2"/>
    <property type="match status" value="1"/>
</dbReference>
<dbReference type="OrthoDB" id="5414787at2759"/>
<evidence type="ECO:0000256" key="3">
    <source>
        <dbReference type="ARBA" id="ARBA00023015"/>
    </source>
</evidence>
<keyword evidence="3" id="KW-0805">Transcription regulation</keyword>
<dbReference type="SMART" id="SM00066">
    <property type="entry name" value="GAL4"/>
    <property type="match status" value="1"/>
</dbReference>
<dbReference type="PANTHER" id="PTHR31944:SF131">
    <property type="entry name" value="HEME-RESPONSIVE ZINC FINGER TRANSCRIPTION FACTOR HAP1"/>
    <property type="match status" value="1"/>
</dbReference>
<dbReference type="GO" id="GO:0005634">
    <property type="term" value="C:nucleus"/>
    <property type="evidence" value="ECO:0007669"/>
    <property type="project" value="TreeGrafter"/>
</dbReference>
<sequence length="923" mass="102199">MDSTSDAEAGHLLAHLSTSGGHASPYLTNGNHHNQLTPASSAHGISPSSSSHAQHSGSPSANQHQHQHRNGSANGNGSTVKRSRQRPTKSCEECRRKKLKCDRELPCSNCKKGGRDGSTCYFKDAPTSDFPSASKRVRLDDGFEERERRPYGGVSYGDGRDGEIGGREREYYHNVPTLARMGPIGSGREILPYGMNGMSGVDAEIDAIRARDEQQTEAQRRILRGDWERHPNISAAQAESSIAFGRRMLLKRSNEVAGGRRDEMPTPVSSSELLQETGQRALGRVHVKGTRSRYVGIGDRMAIMDHFDESKGFILRSFKDPEMAPLMQELAAYQNAFQPKQKPHIAISQDGDELIAEMMKALPSSFLFGILQARYIQNWETIWRVLHIGTFMKDCDTVSKIIEGGTFTLPPSLNDWVIPQILAVISTASRLNDSNERGSTTERISDDQISKNIRVIKAWLGGLHGKAHVNFPTLQTRTLLLLTLQSNLASPSELYLESGNLVRNAMIMGLHQDPEPWEFSVFDKEARRKLWITIVELDLQFSLAAGLPSSVSTTTFHTRELLNVDDQDMTPEMSHYPPSKQLTTYTDGLPQLALSASLPLRLQITNLLGGNLDLNTSAPQLLHLASALEKSLLSLPSPFRTSTTKDKRLHRLFTSISLELSLRRPLLSLYRSIAMSSISEKYPEARKGALRNALSILQNLDALDPAVADWSVVKGREYLNLFFVLQRQVILESALVLCFEIKQFNTRSATGEEVETEGVDGDEWVKSRGSLTRVVENTLKGMLDRIGEWGSDLKDILPLCVALGGVRCDGDENERRAMMRKGAERCRDACRVARPDVLVKFRTEGGGARACGKDKSGRQRAKEGERSENLYTTGWEANGEIGNAPGAMLNGGAMGYDGFDMTSELGFETMDFGSDWGTNQSWF</sequence>
<evidence type="ECO:0000259" key="8">
    <source>
        <dbReference type="PROSITE" id="PS50048"/>
    </source>
</evidence>
<feature type="compositionally biased region" description="Low complexity" evidence="7">
    <location>
        <begin position="38"/>
        <end position="61"/>
    </location>
</feature>
<dbReference type="CDD" id="cd12148">
    <property type="entry name" value="fungal_TF_MHR"/>
    <property type="match status" value="1"/>
</dbReference>
<dbReference type="InterPro" id="IPR007219">
    <property type="entry name" value="XnlR_reg_dom"/>
</dbReference>